<organism evidence="3 4">
    <name type="scientific">Collybia nuda</name>
    <dbReference type="NCBI Taxonomy" id="64659"/>
    <lineage>
        <taxon>Eukaryota</taxon>
        <taxon>Fungi</taxon>
        <taxon>Dikarya</taxon>
        <taxon>Basidiomycota</taxon>
        <taxon>Agaricomycotina</taxon>
        <taxon>Agaricomycetes</taxon>
        <taxon>Agaricomycetidae</taxon>
        <taxon>Agaricales</taxon>
        <taxon>Tricholomatineae</taxon>
        <taxon>Clitocybaceae</taxon>
        <taxon>Collybia</taxon>
    </lineage>
</organism>
<dbReference type="Pfam" id="PF20151">
    <property type="entry name" value="DUF6533"/>
    <property type="match status" value="1"/>
</dbReference>
<keyword evidence="4" id="KW-1185">Reference proteome</keyword>
<evidence type="ECO:0000259" key="2">
    <source>
        <dbReference type="Pfam" id="PF20151"/>
    </source>
</evidence>
<dbReference type="InterPro" id="IPR045340">
    <property type="entry name" value="DUF6533"/>
</dbReference>
<feature type="transmembrane region" description="Helical" evidence="1">
    <location>
        <begin position="89"/>
        <end position="110"/>
    </location>
</feature>
<keyword evidence="1" id="KW-0812">Transmembrane</keyword>
<dbReference type="EMBL" id="MU150248">
    <property type="protein sequence ID" value="KAF9465253.1"/>
    <property type="molecule type" value="Genomic_DNA"/>
</dbReference>
<evidence type="ECO:0000313" key="3">
    <source>
        <dbReference type="EMBL" id="KAF9465253.1"/>
    </source>
</evidence>
<keyword evidence="1" id="KW-0472">Membrane</keyword>
<evidence type="ECO:0000256" key="1">
    <source>
        <dbReference type="SAM" id="Phobius"/>
    </source>
</evidence>
<comment type="caution">
    <text evidence="3">The sequence shown here is derived from an EMBL/GenBank/DDBJ whole genome shotgun (WGS) entry which is preliminary data.</text>
</comment>
<name>A0A9P5YAG5_9AGAR</name>
<feature type="domain" description="DUF6533" evidence="2">
    <location>
        <begin position="22"/>
        <end position="65"/>
    </location>
</feature>
<feature type="transmembrane region" description="Helical" evidence="1">
    <location>
        <begin position="57"/>
        <end position="77"/>
    </location>
</feature>
<feature type="transmembrane region" description="Helical" evidence="1">
    <location>
        <begin position="212"/>
        <end position="228"/>
    </location>
</feature>
<feature type="transmembrane region" description="Helical" evidence="1">
    <location>
        <begin position="172"/>
        <end position="191"/>
    </location>
</feature>
<sequence length="320" mass="35970">MSIDVNKAIGNLASQPITQFLKISSVTLMLIDWLFTLDLEIILAWHGAWNMGRALYFLTRYSAFLDVSLILYCSITYSVPLSLCSRLNIVNKTLGIIGVVVSELIMSIRVWALWGRDRGIKVILIVTSTICLIALISVYVTICGLDTQFIKIDGIPGCLVIKTKGFSASWSYIPLIVYQMLTLSLTAIRGVQHYRMGIYGTSLINTFYRDGIIYYAFLMAFSLANLDVNNAQLSDIDGLYFYTTYSLQRVIHSILSARMLLHLRQGQDRFWDSKLESIQFATAGRTEISPTRMNQASEEANGHNGAWFGQEESSLRHSLA</sequence>
<dbReference type="AlphaFoldDB" id="A0A9P5YAG5"/>
<dbReference type="Proteomes" id="UP000807353">
    <property type="component" value="Unassembled WGS sequence"/>
</dbReference>
<protein>
    <recommendedName>
        <fullName evidence="2">DUF6533 domain-containing protein</fullName>
    </recommendedName>
</protein>
<feature type="transmembrane region" description="Helical" evidence="1">
    <location>
        <begin position="122"/>
        <end position="142"/>
    </location>
</feature>
<evidence type="ECO:0000313" key="4">
    <source>
        <dbReference type="Proteomes" id="UP000807353"/>
    </source>
</evidence>
<proteinExistence type="predicted"/>
<keyword evidence="1" id="KW-1133">Transmembrane helix</keyword>
<gene>
    <name evidence="3" type="ORF">BDZ94DRAFT_385148</name>
</gene>
<accession>A0A9P5YAG5</accession>
<dbReference type="OrthoDB" id="3350812at2759"/>
<reference evidence="3" key="1">
    <citation type="submission" date="2020-11" db="EMBL/GenBank/DDBJ databases">
        <authorList>
            <consortium name="DOE Joint Genome Institute"/>
            <person name="Ahrendt S."/>
            <person name="Riley R."/>
            <person name="Andreopoulos W."/>
            <person name="Labutti K."/>
            <person name="Pangilinan J."/>
            <person name="Ruiz-Duenas F.J."/>
            <person name="Barrasa J.M."/>
            <person name="Sanchez-Garcia M."/>
            <person name="Camarero S."/>
            <person name="Miyauchi S."/>
            <person name="Serrano A."/>
            <person name="Linde D."/>
            <person name="Babiker R."/>
            <person name="Drula E."/>
            <person name="Ayuso-Fernandez I."/>
            <person name="Pacheco R."/>
            <person name="Padilla G."/>
            <person name="Ferreira P."/>
            <person name="Barriuso J."/>
            <person name="Kellner H."/>
            <person name="Castanera R."/>
            <person name="Alfaro M."/>
            <person name="Ramirez L."/>
            <person name="Pisabarro A.G."/>
            <person name="Kuo A."/>
            <person name="Tritt A."/>
            <person name="Lipzen A."/>
            <person name="He G."/>
            <person name="Yan M."/>
            <person name="Ng V."/>
            <person name="Cullen D."/>
            <person name="Martin F."/>
            <person name="Rosso M.-N."/>
            <person name="Henrissat B."/>
            <person name="Hibbett D."/>
            <person name="Martinez A.T."/>
            <person name="Grigoriev I.V."/>
        </authorList>
    </citation>
    <scope>NUCLEOTIDE SEQUENCE</scope>
    <source>
        <strain evidence="3">CBS 247.69</strain>
    </source>
</reference>